<evidence type="ECO:0000259" key="1">
    <source>
        <dbReference type="Pfam" id="PF03781"/>
    </source>
</evidence>
<dbReference type="Pfam" id="PF03781">
    <property type="entry name" value="FGE-sulfatase"/>
    <property type="match status" value="1"/>
</dbReference>
<dbReference type="PANTHER" id="PTHR23150:SF19">
    <property type="entry name" value="FORMYLGLYCINE-GENERATING ENZYME"/>
    <property type="match status" value="1"/>
</dbReference>
<evidence type="ECO:0000313" key="3">
    <source>
        <dbReference type="Proteomes" id="UP000306628"/>
    </source>
</evidence>
<dbReference type="PANTHER" id="PTHR23150">
    <property type="entry name" value="SULFATASE MODIFYING FACTOR 1, 2"/>
    <property type="match status" value="1"/>
</dbReference>
<dbReference type="InterPro" id="IPR051043">
    <property type="entry name" value="Sulfatase_Mod_Factor_Kinase"/>
</dbReference>
<dbReference type="Proteomes" id="UP000306628">
    <property type="component" value="Unassembled WGS sequence"/>
</dbReference>
<sequence>MLAGIRRWMEGSRPAFDGAGAPPAEPDAERQVHLDDELVSTIKTYMTRRYQEQLDHGAVTPVGLFQANELGCHDLFGNVWQWCGTAISVLSPTEQAAQDLPRAPSLDKGLSIVVKGGSTAGSHNPIWLLIGGWFDPLVRFHRLGFRVAARVARARRTD</sequence>
<gene>
    <name evidence="2" type="ORF">ETD85_49650</name>
</gene>
<name>A0A5S4FNT3_9ACTN</name>
<organism evidence="2 3">
    <name type="scientific">Nonomuraea zeae</name>
    <dbReference type="NCBI Taxonomy" id="1642303"/>
    <lineage>
        <taxon>Bacteria</taxon>
        <taxon>Bacillati</taxon>
        <taxon>Actinomycetota</taxon>
        <taxon>Actinomycetes</taxon>
        <taxon>Streptosporangiales</taxon>
        <taxon>Streptosporangiaceae</taxon>
        <taxon>Nonomuraea</taxon>
    </lineage>
</organism>
<dbReference type="InterPro" id="IPR016187">
    <property type="entry name" value="CTDL_fold"/>
</dbReference>
<reference evidence="2 3" key="1">
    <citation type="submission" date="2019-05" db="EMBL/GenBank/DDBJ databases">
        <title>Draft genome sequence of Nonomuraea zeae DSM 100528.</title>
        <authorList>
            <person name="Saricaoglu S."/>
            <person name="Isik K."/>
        </authorList>
    </citation>
    <scope>NUCLEOTIDE SEQUENCE [LARGE SCALE GENOMIC DNA]</scope>
    <source>
        <strain evidence="2 3">DSM 100528</strain>
    </source>
</reference>
<dbReference type="InterPro" id="IPR042095">
    <property type="entry name" value="SUMF_sf"/>
</dbReference>
<keyword evidence="3" id="KW-1185">Reference proteome</keyword>
<comment type="caution">
    <text evidence="2">The sequence shown here is derived from an EMBL/GenBank/DDBJ whole genome shotgun (WGS) entry which is preliminary data.</text>
</comment>
<evidence type="ECO:0000313" key="2">
    <source>
        <dbReference type="EMBL" id="TMR22328.1"/>
    </source>
</evidence>
<dbReference type="GO" id="GO:0120147">
    <property type="term" value="F:formylglycine-generating oxidase activity"/>
    <property type="evidence" value="ECO:0007669"/>
    <property type="project" value="TreeGrafter"/>
</dbReference>
<dbReference type="EMBL" id="VCKX01000278">
    <property type="protein sequence ID" value="TMR22328.1"/>
    <property type="molecule type" value="Genomic_DNA"/>
</dbReference>
<protein>
    <submittedName>
        <fullName evidence="2">Formylglycine-generating enzyme family protein</fullName>
    </submittedName>
</protein>
<dbReference type="Gene3D" id="3.90.1580.10">
    <property type="entry name" value="paralog of FGE (formylglycine-generating enzyme)"/>
    <property type="match status" value="1"/>
</dbReference>
<accession>A0A5S4FNT3</accession>
<dbReference type="SUPFAM" id="SSF56436">
    <property type="entry name" value="C-type lectin-like"/>
    <property type="match status" value="1"/>
</dbReference>
<dbReference type="AlphaFoldDB" id="A0A5S4FNT3"/>
<dbReference type="InterPro" id="IPR005532">
    <property type="entry name" value="SUMF_dom"/>
</dbReference>
<feature type="domain" description="Sulfatase-modifying factor enzyme-like" evidence="1">
    <location>
        <begin position="40"/>
        <end position="148"/>
    </location>
</feature>
<proteinExistence type="predicted"/>
<dbReference type="OrthoDB" id="9768004at2"/>